<keyword evidence="4 6" id="KW-0378">Hydrolase</keyword>
<dbReference type="EMBL" id="JAKIKS010000103">
    <property type="protein sequence ID" value="MCL1126724.1"/>
    <property type="molecule type" value="Genomic_DNA"/>
</dbReference>
<evidence type="ECO:0000256" key="3">
    <source>
        <dbReference type="ARBA" id="ARBA00022638"/>
    </source>
</evidence>
<keyword evidence="3 6" id="KW-0081">Bacteriolytic enzyme</keyword>
<evidence type="ECO:0000256" key="2">
    <source>
        <dbReference type="ARBA" id="ARBA00022529"/>
    </source>
</evidence>
<evidence type="ECO:0000256" key="1">
    <source>
        <dbReference type="ARBA" id="ARBA00000632"/>
    </source>
</evidence>
<dbReference type="SUPFAM" id="SSF53955">
    <property type="entry name" value="Lysozyme-like"/>
    <property type="match status" value="1"/>
</dbReference>
<evidence type="ECO:0000256" key="4">
    <source>
        <dbReference type="ARBA" id="ARBA00022801"/>
    </source>
</evidence>
<organism evidence="7 8">
    <name type="scientific">Shewanella surugensis</name>
    <dbReference type="NCBI Taxonomy" id="212020"/>
    <lineage>
        <taxon>Bacteria</taxon>
        <taxon>Pseudomonadati</taxon>
        <taxon>Pseudomonadota</taxon>
        <taxon>Gammaproteobacteria</taxon>
        <taxon>Alteromonadales</taxon>
        <taxon>Shewanellaceae</taxon>
        <taxon>Shewanella</taxon>
    </lineage>
</organism>
<reference evidence="7 8" key="1">
    <citation type="submission" date="2022-01" db="EMBL/GenBank/DDBJ databases">
        <title>Whole genome-based taxonomy of the Shewanellaceae.</title>
        <authorList>
            <person name="Martin-Rodriguez A.J."/>
        </authorList>
    </citation>
    <scope>NUCLEOTIDE SEQUENCE [LARGE SCALE GENOMIC DNA]</scope>
    <source>
        <strain evidence="7 8">DSM 17177</strain>
    </source>
</reference>
<dbReference type="PANTHER" id="PTHR38107:SF3">
    <property type="entry name" value="LYSOZYME RRRD-RELATED"/>
    <property type="match status" value="1"/>
</dbReference>
<dbReference type="InterPro" id="IPR023346">
    <property type="entry name" value="Lysozyme-like_dom_sf"/>
</dbReference>
<dbReference type="HAMAP" id="MF_04136">
    <property type="entry name" value="SAR_ENDOLYSIN"/>
    <property type="match status" value="1"/>
</dbReference>
<dbReference type="Pfam" id="PF00959">
    <property type="entry name" value="Phage_lysozyme"/>
    <property type="match status" value="1"/>
</dbReference>
<dbReference type="InterPro" id="IPR051018">
    <property type="entry name" value="Bacteriophage_GH24"/>
</dbReference>
<keyword evidence="8" id="KW-1185">Reference proteome</keyword>
<keyword evidence="5 6" id="KW-0326">Glycosidase</keyword>
<comment type="similarity">
    <text evidence="6">Belongs to the glycosyl hydrolase 24 family.</text>
</comment>
<evidence type="ECO:0000313" key="8">
    <source>
        <dbReference type="Proteomes" id="UP001203423"/>
    </source>
</evidence>
<comment type="caution">
    <text evidence="7">The sequence shown here is derived from an EMBL/GenBank/DDBJ whole genome shotgun (WGS) entry which is preliminary data.</text>
</comment>
<dbReference type="Gene3D" id="1.10.530.40">
    <property type="match status" value="1"/>
</dbReference>
<proteinExistence type="inferred from homology"/>
<dbReference type="InterPro" id="IPR023347">
    <property type="entry name" value="Lysozyme_dom_sf"/>
</dbReference>
<dbReference type="EC" id="3.2.1.17" evidence="6"/>
<keyword evidence="2 6" id="KW-0929">Antimicrobial</keyword>
<evidence type="ECO:0000256" key="6">
    <source>
        <dbReference type="RuleBase" id="RU003788"/>
    </source>
</evidence>
<comment type="catalytic activity">
    <reaction evidence="1 6">
        <text>Hydrolysis of (1-&gt;4)-beta-linkages between N-acetylmuramic acid and N-acetyl-D-glucosamine residues in a peptidoglycan and between N-acetyl-D-glucosamine residues in chitodextrins.</text>
        <dbReference type="EC" id="3.2.1.17"/>
    </reaction>
</comment>
<dbReference type="InterPro" id="IPR002196">
    <property type="entry name" value="Glyco_hydro_24"/>
</dbReference>
<accession>A0ABT0LGA9</accession>
<dbReference type="PANTHER" id="PTHR38107">
    <property type="match status" value="1"/>
</dbReference>
<dbReference type="InterPro" id="IPR043688">
    <property type="entry name" value="SAR_endolysin-like"/>
</dbReference>
<protein>
    <recommendedName>
        <fullName evidence="6">Lysozyme</fullName>
        <ecNumber evidence="6">3.2.1.17</ecNumber>
    </recommendedName>
</protein>
<name>A0ABT0LGA9_9GAMM</name>
<sequence>MNISRTLMMFGFAASVAGGGALIAEYEGQVFSSYLDPIGVLTSCYGHTGTDLKHGQTFTEKECLEQLATDLSQHNYKLMKLTHPVTLTDSEHGAYLSFIYNVGHQAFADSTLRKKLLAGDRVGACHELLRWIYAGGKKLKGLIKRRQSERQLCLRGLDA</sequence>
<dbReference type="InterPro" id="IPR034690">
    <property type="entry name" value="Endolysin_T4_type"/>
</dbReference>
<dbReference type="RefSeq" id="WP_248942139.1">
    <property type="nucleotide sequence ID" value="NZ_JAKIKS010000103.1"/>
</dbReference>
<dbReference type="Proteomes" id="UP001203423">
    <property type="component" value="Unassembled WGS sequence"/>
</dbReference>
<dbReference type="CDD" id="cd16900">
    <property type="entry name" value="endolysin_R21-like"/>
    <property type="match status" value="1"/>
</dbReference>
<evidence type="ECO:0000256" key="5">
    <source>
        <dbReference type="ARBA" id="ARBA00023295"/>
    </source>
</evidence>
<dbReference type="HAMAP" id="MF_04110">
    <property type="entry name" value="ENDOLYSIN_T4"/>
    <property type="match status" value="1"/>
</dbReference>
<gene>
    <name evidence="7" type="ORF">L2764_20100</name>
</gene>
<evidence type="ECO:0000313" key="7">
    <source>
        <dbReference type="EMBL" id="MCL1126724.1"/>
    </source>
</evidence>